<protein>
    <recommendedName>
        <fullName evidence="8">Propionate 3-nitronate monooxygenase</fullName>
    </recommendedName>
</protein>
<evidence type="ECO:0000256" key="8">
    <source>
        <dbReference type="ARBA" id="ARBA00031155"/>
    </source>
</evidence>
<comment type="cofactor">
    <cofactor evidence="1">
        <name>FMN</name>
        <dbReference type="ChEBI" id="CHEBI:58210"/>
    </cofactor>
</comment>
<dbReference type="Proteomes" id="UP000190888">
    <property type="component" value="Unassembled WGS sequence"/>
</dbReference>
<evidence type="ECO:0000256" key="3">
    <source>
        <dbReference type="ARBA" id="ARBA00022575"/>
    </source>
</evidence>
<sequence>MRNISADLTHRLSIEYPVIQAPMFGVSTPEMTATASNTGALGSLALADLTYNQCAELIRKTRQLTSRPFAANIFLHTLPAITAELKDRYQRTKAFLEQLAKENGINVSLPEFDTIQLTDYKDQLDAIVEYGVKILSFTFGNLDPESIRFLKSKQVVLIGTCTSVTEALQLEASGIDIICVQGIEAGGHRGSFTERNIPEIGGLSLLATVRDAVKTPLIYAGGLYNGATMHAAKALGAAGFQLGSIFLCAQESALEEFEKQRLLKATENEIMLISSYTGRYARGIANHYVQLAENSGMTLPYPYQNKLTRALRDVAKQQKNAEFINLWAGQSLHTYSRDSTASIIGSLISQLPH</sequence>
<dbReference type="PANTHER" id="PTHR42747:SF3">
    <property type="entry name" value="NITRONATE MONOOXYGENASE-RELATED"/>
    <property type="match status" value="1"/>
</dbReference>
<dbReference type="PANTHER" id="PTHR42747">
    <property type="entry name" value="NITRONATE MONOOXYGENASE-RELATED"/>
    <property type="match status" value="1"/>
</dbReference>
<accession>A0A1T4LAW6</accession>
<dbReference type="Gene3D" id="3.20.20.70">
    <property type="entry name" value="Aldolase class I"/>
    <property type="match status" value="1"/>
</dbReference>
<evidence type="ECO:0000256" key="5">
    <source>
        <dbReference type="ARBA" id="ARBA00022643"/>
    </source>
</evidence>
<evidence type="ECO:0000256" key="9">
    <source>
        <dbReference type="ARBA" id="ARBA00049401"/>
    </source>
</evidence>
<keyword evidence="11" id="KW-1185">Reference proteome</keyword>
<evidence type="ECO:0000256" key="2">
    <source>
        <dbReference type="ARBA" id="ARBA00009881"/>
    </source>
</evidence>
<dbReference type="InterPro" id="IPR004136">
    <property type="entry name" value="NMO"/>
</dbReference>
<dbReference type="CDD" id="cd04730">
    <property type="entry name" value="NPD_like"/>
    <property type="match status" value="1"/>
</dbReference>
<keyword evidence="6" id="KW-0560">Oxidoreductase</keyword>
<evidence type="ECO:0000313" key="11">
    <source>
        <dbReference type="Proteomes" id="UP000190888"/>
    </source>
</evidence>
<dbReference type="InterPro" id="IPR013785">
    <property type="entry name" value="Aldolase_TIM"/>
</dbReference>
<comment type="catalytic activity">
    <reaction evidence="9">
        <text>3 propionate 3-nitronate + 3 O2 + H2O = 3 3-oxopropanoate + 2 nitrate + nitrite + H2O2 + 3 H(+)</text>
        <dbReference type="Rhea" id="RHEA:57332"/>
        <dbReference type="ChEBI" id="CHEBI:15377"/>
        <dbReference type="ChEBI" id="CHEBI:15378"/>
        <dbReference type="ChEBI" id="CHEBI:15379"/>
        <dbReference type="ChEBI" id="CHEBI:16240"/>
        <dbReference type="ChEBI" id="CHEBI:16301"/>
        <dbReference type="ChEBI" id="CHEBI:17632"/>
        <dbReference type="ChEBI" id="CHEBI:33190"/>
        <dbReference type="ChEBI" id="CHEBI:136067"/>
    </reaction>
</comment>
<comment type="similarity">
    <text evidence="2">Belongs to the nitronate monooxygenase family. NMO class I subfamily.</text>
</comment>
<dbReference type="OrthoDB" id="9778912at2"/>
<keyword evidence="4" id="KW-0285">Flavoprotein</keyword>
<dbReference type="GO" id="GO:0009636">
    <property type="term" value="P:response to toxic substance"/>
    <property type="evidence" value="ECO:0007669"/>
    <property type="project" value="UniProtKB-KW"/>
</dbReference>
<evidence type="ECO:0000256" key="6">
    <source>
        <dbReference type="ARBA" id="ARBA00023002"/>
    </source>
</evidence>
<dbReference type="Pfam" id="PF03060">
    <property type="entry name" value="NMO"/>
    <property type="match status" value="1"/>
</dbReference>
<dbReference type="SUPFAM" id="SSF51412">
    <property type="entry name" value="Inosine monophosphate dehydrogenase (IMPDH)"/>
    <property type="match status" value="1"/>
</dbReference>
<dbReference type="EMBL" id="FUWH01000002">
    <property type="protein sequence ID" value="SJZ51704.1"/>
    <property type="molecule type" value="Genomic_DNA"/>
</dbReference>
<evidence type="ECO:0000256" key="4">
    <source>
        <dbReference type="ARBA" id="ARBA00022630"/>
    </source>
</evidence>
<name>A0A1T4LAW6_9BACT</name>
<dbReference type="AlphaFoldDB" id="A0A1T4LAW6"/>
<gene>
    <name evidence="10" type="ORF">SAMN04488132_102398</name>
</gene>
<evidence type="ECO:0000313" key="10">
    <source>
        <dbReference type="EMBL" id="SJZ51704.1"/>
    </source>
</evidence>
<dbReference type="RefSeq" id="WP_078830346.1">
    <property type="nucleotide sequence ID" value="NZ_FUWH01000002.1"/>
</dbReference>
<keyword evidence="3" id="KW-0216">Detoxification</keyword>
<organism evidence="10 11">
    <name type="scientific">Sediminibacterium ginsengisoli</name>
    <dbReference type="NCBI Taxonomy" id="413434"/>
    <lineage>
        <taxon>Bacteria</taxon>
        <taxon>Pseudomonadati</taxon>
        <taxon>Bacteroidota</taxon>
        <taxon>Chitinophagia</taxon>
        <taxon>Chitinophagales</taxon>
        <taxon>Chitinophagaceae</taxon>
        <taxon>Sediminibacterium</taxon>
    </lineage>
</organism>
<evidence type="ECO:0000256" key="7">
    <source>
        <dbReference type="ARBA" id="ARBA00023033"/>
    </source>
</evidence>
<reference evidence="10 11" key="1">
    <citation type="submission" date="2017-02" db="EMBL/GenBank/DDBJ databases">
        <authorList>
            <person name="Peterson S.W."/>
        </authorList>
    </citation>
    <scope>NUCLEOTIDE SEQUENCE [LARGE SCALE GENOMIC DNA]</scope>
    <source>
        <strain evidence="10 11">DSM 22335</strain>
    </source>
</reference>
<proteinExistence type="inferred from homology"/>
<dbReference type="GO" id="GO:0018580">
    <property type="term" value="F:nitronate monooxygenase activity"/>
    <property type="evidence" value="ECO:0007669"/>
    <property type="project" value="InterPro"/>
</dbReference>
<evidence type="ECO:0000256" key="1">
    <source>
        <dbReference type="ARBA" id="ARBA00001917"/>
    </source>
</evidence>
<keyword evidence="7 10" id="KW-0503">Monooxygenase</keyword>
<keyword evidence="5" id="KW-0288">FMN</keyword>
<dbReference type="STRING" id="413434.SAMN04488132_102398"/>